<feature type="transmembrane region" description="Helical" evidence="1">
    <location>
        <begin position="647"/>
        <end position="670"/>
    </location>
</feature>
<dbReference type="OrthoDB" id="425631at2759"/>
<evidence type="ECO:0000256" key="1">
    <source>
        <dbReference type="SAM" id="Phobius"/>
    </source>
</evidence>
<reference evidence="2" key="1">
    <citation type="submission" date="2022-10" db="EMBL/GenBank/DDBJ databases">
        <authorList>
            <person name="Chen Y."/>
            <person name="Dougan E. K."/>
            <person name="Chan C."/>
            <person name="Rhodes N."/>
            <person name="Thang M."/>
        </authorList>
    </citation>
    <scope>NUCLEOTIDE SEQUENCE</scope>
</reference>
<feature type="transmembrane region" description="Helical" evidence="1">
    <location>
        <begin position="491"/>
        <end position="511"/>
    </location>
</feature>
<keyword evidence="1" id="KW-0472">Membrane</keyword>
<feature type="transmembrane region" description="Helical" evidence="1">
    <location>
        <begin position="464"/>
        <end position="485"/>
    </location>
</feature>
<keyword evidence="1" id="KW-1133">Transmembrane helix</keyword>
<keyword evidence="4" id="KW-1185">Reference proteome</keyword>
<dbReference type="EMBL" id="CAMXCT030005746">
    <property type="protein sequence ID" value="CAL4800480.1"/>
    <property type="molecule type" value="Genomic_DNA"/>
</dbReference>
<evidence type="ECO:0000313" key="3">
    <source>
        <dbReference type="EMBL" id="CAL1166543.1"/>
    </source>
</evidence>
<keyword evidence="1" id="KW-0812">Transmembrane</keyword>
<comment type="caution">
    <text evidence="2">The sequence shown here is derived from an EMBL/GenBank/DDBJ whole genome shotgun (WGS) entry which is preliminary data.</text>
</comment>
<name>A0A9P1GHA6_9DINO</name>
<protein>
    <submittedName>
        <fullName evidence="2">Uncharacterized protein</fullName>
    </submittedName>
</protein>
<feature type="transmembrane region" description="Helical" evidence="1">
    <location>
        <begin position="233"/>
        <end position="251"/>
    </location>
</feature>
<dbReference type="AlphaFoldDB" id="A0A9P1GHA6"/>
<evidence type="ECO:0000313" key="4">
    <source>
        <dbReference type="Proteomes" id="UP001152797"/>
    </source>
</evidence>
<gene>
    <name evidence="2" type="ORF">C1SCF055_LOCUS38164</name>
</gene>
<feature type="transmembrane region" description="Helical" evidence="1">
    <location>
        <begin position="258"/>
        <end position="277"/>
    </location>
</feature>
<organism evidence="2">
    <name type="scientific">Cladocopium goreaui</name>
    <dbReference type="NCBI Taxonomy" id="2562237"/>
    <lineage>
        <taxon>Eukaryota</taxon>
        <taxon>Sar</taxon>
        <taxon>Alveolata</taxon>
        <taxon>Dinophyceae</taxon>
        <taxon>Suessiales</taxon>
        <taxon>Symbiodiniaceae</taxon>
        <taxon>Cladocopium</taxon>
    </lineage>
</organism>
<feature type="transmembrane region" description="Helical" evidence="1">
    <location>
        <begin position="297"/>
        <end position="320"/>
    </location>
</feature>
<dbReference type="Proteomes" id="UP001152797">
    <property type="component" value="Unassembled WGS sequence"/>
</dbReference>
<dbReference type="EMBL" id="CAMXCT020005746">
    <property type="protein sequence ID" value="CAL1166543.1"/>
    <property type="molecule type" value="Genomic_DNA"/>
</dbReference>
<proteinExistence type="predicted"/>
<feature type="transmembrane region" description="Helical" evidence="1">
    <location>
        <begin position="327"/>
        <end position="352"/>
    </location>
</feature>
<evidence type="ECO:0000313" key="2">
    <source>
        <dbReference type="EMBL" id="CAI4013168.1"/>
    </source>
</evidence>
<accession>A0A9P1GHA6</accession>
<sequence length="696" mass="75687">MALDDQRFKDHCLIIVGNGGKADEVLAKRRLAAGGRLAHFLTRPDDPRVTFSASADGLEYDFFTWQPPKGTMGISSFARKLQGKPRTFWTKTGPDGIELSENHHLTIRYGITGNPRHVTLTDETGNILVEMSGHVVVDADMLIAETLQVDVHNTELNAFGTFSKRFVVLALLFQISLSINFELRAAQTEADGGSDGQVPWFRNLLAALNWCLTGNIICCEMTSLAFAGTRASINIHAVGNLAATVAIMAVSPLQLSEFVLCVVGVTAMILVTLPVHYYNTIGVNPNRRFLPHLLWTIAQISGTVGCFVLFGLIAQVYATLLASGQSLAATFFLPFGTAFAETGMVIFTRLMYNRFVHSNKSDPEGPLVGDQLYIPAPCLIMSAHAFAEGCRLTATLSGVIQSGGWNWIPTSLLSVALNLSARLGWSRFMLIQLGKKLCSGPKAMAIFAPTGWSKYHDELKIYAGYFRFAAITSLFVARLVSYGAFQEGPTFPSFNLSALWVLIFLLVGEVIEDEVVTRESVNPAGPGLLKVNANGDNADPTQLISLEHLPNVQQGDPWRMSELEKSGKLSLKRTSTLESVPSVADLTTPVQSTSPTTTTCVPQKVVSLGNSETDAWSRLRKWFGQPRSLNSSPALHGLRELPFAVQLSFVGIVAEFTLGLLALLVGAGYLRGTCENVLVGMDRVLGLVYWELPLPC</sequence>
<reference evidence="3" key="2">
    <citation type="submission" date="2024-04" db="EMBL/GenBank/DDBJ databases">
        <authorList>
            <person name="Chen Y."/>
            <person name="Shah S."/>
            <person name="Dougan E. K."/>
            <person name="Thang M."/>
            <person name="Chan C."/>
        </authorList>
    </citation>
    <scope>NUCLEOTIDE SEQUENCE [LARGE SCALE GENOMIC DNA]</scope>
</reference>
<dbReference type="EMBL" id="CAMXCT010005746">
    <property type="protein sequence ID" value="CAI4013168.1"/>
    <property type="molecule type" value="Genomic_DNA"/>
</dbReference>